<organism evidence="2 3">
    <name type="scientific">Terrihabitans soli</name>
    <dbReference type="NCBI Taxonomy" id="708113"/>
    <lineage>
        <taxon>Bacteria</taxon>
        <taxon>Pseudomonadati</taxon>
        <taxon>Pseudomonadota</taxon>
        <taxon>Alphaproteobacteria</taxon>
        <taxon>Hyphomicrobiales</taxon>
        <taxon>Terrihabitans</taxon>
    </lineage>
</organism>
<dbReference type="RefSeq" id="WP_222875825.1">
    <property type="nucleotide sequence ID" value="NZ_AP023361.1"/>
</dbReference>
<dbReference type="NCBIfam" id="TIGR03082">
    <property type="entry name" value="Gneg_AbrB_dup"/>
    <property type="match status" value="2"/>
</dbReference>
<feature type="transmembrane region" description="Helical" evidence="1">
    <location>
        <begin position="81"/>
        <end position="103"/>
    </location>
</feature>
<name>A0A6S6QXH1_9HYPH</name>
<keyword evidence="1" id="KW-0812">Transmembrane</keyword>
<keyword evidence="2" id="KW-0503">Monooxygenase</keyword>
<reference evidence="2 3" key="1">
    <citation type="submission" date="2020-08" db="EMBL/GenBank/DDBJ databases">
        <title>Genome sequence of Rhizobiales bacterium strain IZ6.</title>
        <authorList>
            <person name="Nakai R."/>
            <person name="Naganuma T."/>
        </authorList>
    </citation>
    <scope>NUCLEOTIDE SEQUENCE [LARGE SCALE GENOMIC DNA]</scope>
    <source>
        <strain evidence="2 3">IZ6</strain>
    </source>
</reference>
<dbReference type="PIRSF" id="PIRSF038991">
    <property type="entry name" value="Protein_AbrB"/>
    <property type="match status" value="1"/>
</dbReference>
<evidence type="ECO:0000313" key="3">
    <source>
        <dbReference type="Proteomes" id="UP000515317"/>
    </source>
</evidence>
<gene>
    <name evidence="2" type="ORF">IZ6_29700</name>
</gene>
<proteinExistence type="predicted"/>
<dbReference type="InterPro" id="IPR007820">
    <property type="entry name" value="AbrB_fam"/>
</dbReference>
<feature type="transmembrane region" description="Helical" evidence="1">
    <location>
        <begin position="261"/>
        <end position="283"/>
    </location>
</feature>
<feature type="transmembrane region" description="Helical" evidence="1">
    <location>
        <begin position="57"/>
        <end position="75"/>
    </location>
</feature>
<feature type="transmembrane region" description="Helical" evidence="1">
    <location>
        <begin position="149"/>
        <end position="170"/>
    </location>
</feature>
<dbReference type="KEGG" id="tso:IZ6_29700"/>
<dbReference type="EMBL" id="AP023361">
    <property type="protein sequence ID" value="BCJ92235.1"/>
    <property type="molecule type" value="Genomic_DNA"/>
</dbReference>
<dbReference type="Pfam" id="PF05145">
    <property type="entry name" value="AbrB"/>
    <property type="match status" value="1"/>
</dbReference>
<dbReference type="GO" id="GO:0016020">
    <property type="term" value="C:membrane"/>
    <property type="evidence" value="ECO:0007669"/>
    <property type="project" value="InterPro"/>
</dbReference>
<dbReference type="InterPro" id="IPR017516">
    <property type="entry name" value="AbrB_dup"/>
</dbReference>
<dbReference type="Proteomes" id="UP000515317">
    <property type="component" value="Chromosome"/>
</dbReference>
<feature type="transmembrane region" description="Helical" evidence="1">
    <location>
        <begin position="115"/>
        <end position="143"/>
    </location>
</feature>
<evidence type="ECO:0000313" key="2">
    <source>
        <dbReference type="EMBL" id="BCJ92235.1"/>
    </source>
</evidence>
<keyword evidence="2" id="KW-0560">Oxidoreductase</keyword>
<evidence type="ECO:0000256" key="1">
    <source>
        <dbReference type="SAM" id="Phobius"/>
    </source>
</evidence>
<dbReference type="GO" id="GO:0004497">
    <property type="term" value="F:monooxygenase activity"/>
    <property type="evidence" value="ECO:0007669"/>
    <property type="project" value="UniProtKB-KW"/>
</dbReference>
<sequence length="356" mass="37548">MQIIFATLQTLAIGAAGGALFTILGIPMAWMLGALAACMTAAQFVPNIRIPRIFRAVLQPILGVMLGSFFTPGLLDDLSRWPGVLAFLALYVLVSLIFGLLYFRRIARYDITTSFFAAVPGGLADLTLIGASMGANIVLLGLIHSIRVLMTVVLMPFILSFFAASIGVVSARVPAPIGPADVGILVLCGVVGYGLARLLRIPAGATLGPLIVSAAVHMLGFTQSSPPTEMVNAVQVVLGAFIGARFVDLDWRHFRSALGHGIVWATGLIIISVIIAFACHHATGFGLPQLMLAFAPGGMAEMGLLTLALGIDVALVTTCHVARLVLVYMVVPFAARRVSENEEEKVRAADTGLNDD</sequence>
<keyword evidence="1" id="KW-0472">Membrane</keyword>
<feature type="transmembrane region" description="Helical" evidence="1">
    <location>
        <begin position="182"/>
        <end position="199"/>
    </location>
</feature>
<dbReference type="AlphaFoldDB" id="A0A6S6QXH1"/>
<keyword evidence="1" id="KW-1133">Transmembrane helix</keyword>
<dbReference type="PANTHER" id="PTHR38457">
    <property type="entry name" value="REGULATOR ABRB-RELATED"/>
    <property type="match status" value="1"/>
</dbReference>
<keyword evidence="3" id="KW-1185">Reference proteome</keyword>
<dbReference type="GO" id="GO:0010468">
    <property type="term" value="P:regulation of gene expression"/>
    <property type="evidence" value="ECO:0007669"/>
    <property type="project" value="InterPro"/>
</dbReference>
<feature type="transmembrane region" description="Helical" evidence="1">
    <location>
        <begin position="303"/>
        <end position="331"/>
    </location>
</feature>
<accession>A0A6S6QXH1</accession>
<feature type="transmembrane region" description="Helical" evidence="1">
    <location>
        <begin position="230"/>
        <end position="249"/>
    </location>
</feature>
<dbReference type="PANTHER" id="PTHR38457:SF1">
    <property type="entry name" value="REGULATOR ABRB-RELATED"/>
    <property type="match status" value="1"/>
</dbReference>
<protein>
    <submittedName>
        <fullName evidence="2">Monooxygenase</fullName>
    </submittedName>
</protein>